<comment type="caution">
    <text evidence="2">The sequence shown here is derived from an EMBL/GenBank/DDBJ whole genome shotgun (WGS) entry which is preliminary data.</text>
</comment>
<dbReference type="EMBL" id="JWYV01000002">
    <property type="protein sequence ID" value="KKD01033.1"/>
    <property type="molecule type" value="Genomic_DNA"/>
</dbReference>
<dbReference type="Proteomes" id="UP000033633">
    <property type="component" value="Unassembled WGS sequence"/>
</dbReference>
<reference evidence="2 3" key="1">
    <citation type="submission" date="2014-12" db="EMBL/GenBank/DDBJ databases">
        <title>Mercury Reductase activity and rhizosphere competence traits in the genome of root associated Photobacterium halotolerans MELD1.</title>
        <authorList>
            <person name="Mathew D.C."/>
            <person name="Huang C.-C."/>
        </authorList>
    </citation>
    <scope>NUCLEOTIDE SEQUENCE [LARGE SCALE GENOMIC DNA]</scope>
    <source>
        <strain evidence="2 3">MELD1</strain>
    </source>
</reference>
<dbReference type="PATRIC" id="fig|265726.11.peg.2252"/>
<name>A0A0F5VG51_9GAMM</name>
<dbReference type="AlphaFoldDB" id="A0A0F5VG51"/>
<protein>
    <submittedName>
        <fullName evidence="2">Uncharacterized protein</fullName>
    </submittedName>
</protein>
<feature type="region of interest" description="Disordered" evidence="1">
    <location>
        <begin position="1"/>
        <end position="20"/>
    </location>
</feature>
<organism evidence="2 3">
    <name type="scientific">Photobacterium halotolerans</name>
    <dbReference type="NCBI Taxonomy" id="265726"/>
    <lineage>
        <taxon>Bacteria</taxon>
        <taxon>Pseudomonadati</taxon>
        <taxon>Pseudomonadota</taxon>
        <taxon>Gammaproteobacteria</taxon>
        <taxon>Vibrionales</taxon>
        <taxon>Vibrionaceae</taxon>
        <taxon>Photobacterium</taxon>
    </lineage>
</organism>
<evidence type="ECO:0000313" key="3">
    <source>
        <dbReference type="Proteomes" id="UP000033633"/>
    </source>
</evidence>
<dbReference type="STRING" id="265726.KY46_04460"/>
<evidence type="ECO:0000256" key="1">
    <source>
        <dbReference type="SAM" id="MobiDB-lite"/>
    </source>
</evidence>
<sequence length="63" mass="7130">MPASWLRMRNEKPNDKGFSPLTDATVTDKCYYQATINARMIWQPVQFLYIASLAAGGQQLKHG</sequence>
<proteinExistence type="predicted"/>
<keyword evidence="3" id="KW-1185">Reference proteome</keyword>
<evidence type="ECO:0000313" key="2">
    <source>
        <dbReference type="EMBL" id="KKD01033.1"/>
    </source>
</evidence>
<accession>A0A0F5VG51</accession>
<gene>
    <name evidence="2" type="ORF">KY46_04460</name>
</gene>